<evidence type="ECO:0000313" key="2">
    <source>
        <dbReference type="EMBL" id="MEX1664241.1"/>
    </source>
</evidence>
<feature type="transmembrane region" description="Helical" evidence="1">
    <location>
        <begin position="6"/>
        <end position="23"/>
    </location>
</feature>
<feature type="transmembrane region" description="Helical" evidence="1">
    <location>
        <begin position="28"/>
        <end position="45"/>
    </location>
</feature>
<keyword evidence="1" id="KW-0472">Membrane</keyword>
<gene>
    <name evidence="2" type="ORF">AB4875_02010</name>
</gene>
<organism evidence="2 3">
    <name type="scientific">Zhongshania arctica</name>
    <dbReference type="NCBI Taxonomy" id="3238302"/>
    <lineage>
        <taxon>Bacteria</taxon>
        <taxon>Pseudomonadati</taxon>
        <taxon>Pseudomonadota</taxon>
        <taxon>Gammaproteobacteria</taxon>
        <taxon>Cellvibrionales</taxon>
        <taxon>Spongiibacteraceae</taxon>
        <taxon>Zhongshania</taxon>
    </lineage>
</organism>
<dbReference type="Proteomes" id="UP001557484">
    <property type="component" value="Unassembled WGS sequence"/>
</dbReference>
<proteinExistence type="predicted"/>
<keyword evidence="1" id="KW-1133">Transmembrane helix</keyword>
<comment type="caution">
    <text evidence="2">The sequence shown here is derived from an EMBL/GenBank/DDBJ whole genome shotgun (WGS) entry which is preliminary data.</text>
</comment>
<protein>
    <submittedName>
        <fullName evidence="2">Uncharacterized protein</fullName>
    </submittedName>
</protein>
<evidence type="ECO:0000313" key="3">
    <source>
        <dbReference type="Proteomes" id="UP001557484"/>
    </source>
</evidence>
<dbReference type="EMBL" id="JBFRYB010000001">
    <property type="protein sequence ID" value="MEX1664241.1"/>
    <property type="molecule type" value="Genomic_DNA"/>
</dbReference>
<evidence type="ECO:0000256" key="1">
    <source>
        <dbReference type="SAM" id="Phobius"/>
    </source>
</evidence>
<keyword evidence="3" id="KW-1185">Reference proteome</keyword>
<reference evidence="2 3" key="1">
    <citation type="journal article" date="2011" name="Int. J. Syst. Evol. Microbiol.">
        <title>Zhongshania antarctica gen. nov., sp. nov. and Zhongshania guokunii sp. nov., gammaproteobacteria respectively isolated from coastal attached (fast) ice and surface seawater of the Antarctic.</title>
        <authorList>
            <person name="Li H.J."/>
            <person name="Zhang X.Y."/>
            <person name="Chen C.X."/>
            <person name="Zhang Y.J."/>
            <person name="Gao Z.M."/>
            <person name="Yu Y."/>
            <person name="Chen X.L."/>
            <person name="Chen B."/>
            <person name="Zhang Y.Z."/>
        </authorList>
    </citation>
    <scope>NUCLEOTIDE SEQUENCE [LARGE SCALE GENOMIC DNA]</scope>
    <source>
        <strain evidence="2 3">R06B22</strain>
    </source>
</reference>
<keyword evidence="1" id="KW-0812">Transmembrane</keyword>
<dbReference type="RefSeq" id="WP_368374366.1">
    <property type="nucleotide sequence ID" value="NZ_JBFRYB010000001.1"/>
</dbReference>
<name>A0ABV3TRV3_9GAMM</name>
<accession>A0ABV3TRV3</accession>
<sequence length="56" mass="6099">MGTISFFGLIIFIIGGLGLLIVAFKQNIFWGVAIIIIARALGVNIKPNYGDFNEND</sequence>